<comment type="caution">
    <text evidence="1">The sequence shown here is derived from an EMBL/GenBank/DDBJ whole genome shotgun (WGS) entry which is preliminary data.</text>
</comment>
<protein>
    <submittedName>
        <fullName evidence="1">Uncharacterized protein</fullName>
    </submittedName>
</protein>
<dbReference type="Proteomes" id="UP000824533">
    <property type="component" value="Linkage Group LG01"/>
</dbReference>
<evidence type="ECO:0000313" key="2">
    <source>
        <dbReference type="Proteomes" id="UP000824533"/>
    </source>
</evidence>
<proteinExistence type="predicted"/>
<dbReference type="EMBL" id="CM034387">
    <property type="protein sequence ID" value="KAJ0183968.1"/>
    <property type="molecule type" value="Genomic_DNA"/>
</dbReference>
<evidence type="ECO:0000313" key="1">
    <source>
        <dbReference type="EMBL" id="KAJ0183968.1"/>
    </source>
</evidence>
<gene>
    <name evidence="1" type="ORF">K1T71_000391</name>
</gene>
<reference evidence="1 2" key="1">
    <citation type="journal article" date="2021" name="Front. Genet.">
        <title>Chromosome-Level Genome Assembly Reveals Significant Gene Expansion in the Toll and IMD Signaling Pathways of Dendrolimus kikuchii.</title>
        <authorList>
            <person name="Zhou J."/>
            <person name="Wu P."/>
            <person name="Xiong Z."/>
            <person name="Liu N."/>
            <person name="Zhao N."/>
            <person name="Ji M."/>
            <person name="Qiu Y."/>
            <person name="Yang B."/>
        </authorList>
    </citation>
    <scope>NUCLEOTIDE SEQUENCE [LARGE SCALE GENOMIC DNA]</scope>
    <source>
        <strain evidence="1">Ann1</strain>
    </source>
</reference>
<accession>A0ACC1DJ40</accession>
<name>A0ACC1DJ40_9NEOP</name>
<sequence length="1072" mass="123372">MCESRESALPKHIVVWLLNGGSRVAYSKISAADVIHSVIPEQSGRMCGKLQTIYMQPLKCTKHISTPTTGCTCIAAKVELMLWMGLYRQMGAFESYLPHGHKLGIKEYDIYMKSTRTLVLEFRVYVYKAKLNISADYSVPQNPFVRVNILNSVEDTITIQKTASPVWNQMLKICKMVNTTPERLSADPPYVLVEVYDSDLSNNTELIGRFQIQPVIGDTQSYEYAPKLQWYDIYKGETQTGQLLMSMQLIQIPETLLKTTVYSTEEETYYVSAGKDTDMSCDNIQRLPSSILPRSNKYKLDVYWWGLRDLKITKKPYVIIELDDLTVKSETINDKRNNCNFPNCLVSQIFETALYESHCPPMTIRLYDSSTFGRTVFLGTKVVRDPKKYLIDCIPKSVRDISLRSKCIMSADFCQVTQMLCVKKTQSLKSADSISVKSEKPYSATKKSKWRRLLKKSLDEEEYALLPVPMKGRELDMRGKFDADLIDWWYMFNASQKIYNEELELQAEFSRFKDWCYTVKLYKGKKTGLPENDEKLHCGFLKVGIAIYEWPPPDDVIAVGANGVELNKGYFSDYPANETKKFLIRVYMIKGISLVAKDFTGKCDPYVVISCGDKHLGDRSEYIANSTNPVFGKMYEFRCTLPDDYLFTVSLYDYDSEDELIGSTIIDIENRVYSRHRARVGLPYKYKTAGPNKWHDILKPSEILEDLCLKNHLQLPQYPDLNTVILNGVEYKDNDRPSLSYTSNDRKEDICLSLLQNWHTMPVCGHYLVPEHVETRSLFNPDKPGIEQGKVQMWVDIFPMDVYTFIPSPVDITPRKEQDYELRVIVWDVLNLKMDRKEDGKADLYVKAWIGSIDDAQYTDVHYRTEMGNSSFNWRMIFQFQYKPTERKLIRKEKGPFTEVEEHWEPVFTAHVLDSEIELTLQDDVTASLVLNLNSMSRGFKNASQCDLKVMMNSKKINLFKVRSVKAWWPLKCTNRNTGYSSNAGSIELELMLLPAEKAVLMPVGLGREPPAPLPFPDRQPSSRSSKMRLLENICRYGGIEVLIGIFITALLVTAIFYWKLPTLVYELLVEE</sequence>
<keyword evidence="2" id="KW-1185">Reference proteome</keyword>
<organism evidence="1 2">
    <name type="scientific">Dendrolimus kikuchii</name>
    <dbReference type="NCBI Taxonomy" id="765133"/>
    <lineage>
        <taxon>Eukaryota</taxon>
        <taxon>Metazoa</taxon>
        <taxon>Ecdysozoa</taxon>
        <taxon>Arthropoda</taxon>
        <taxon>Hexapoda</taxon>
        <taxon>Insecta</taxon>
        <taxon>Pterygota</taxon>
        <taxon>Neoptera</taxon>
        <taxon>Endopterygota</taxon>
        <taxon>Lepidoptera</taxon>
        <taxon>Glossata</taxon>
        <taxon>Ditrysia</taxon>
        <taxon>Bombycoidea</taxon>
        <taxon>Lasiocampidae</taxon>
        <taxon>Dendrolimus</taxon>
    </lineage>
</organism>